<keyword evidence="4" id="KW-0540">Nuclease</keyword>
<dbReference type="AlphaFoldDB" id="K3Z0A0"/>
<proteinExistence type="predicted"/>
<keyword evidence="5" id="KW-0064">Aspartyl protease</keyword>
<dbReference type="GO" id="GO:0004190">
    <property type="term" value="F:aspartic-type endopeptidase activity"/>
    <property type="evidence" value="ECO:0007669"/>
    <property type="project" value="UniProtKB-KW"/>
</dbReference>
<dbReference type="SUPFAM" id="SSF56672">
    <property type="entry name" value="DNA/RNA polymerases"/>
    <property type="match status" value="1"/>
</dbReference>
<evidence type="ECO:0000256" key="7">
    <source>
        <dbReference type="ARBA" id="ARBA00022801"/>
    </source>
</evidence>
<dbReference type="Pfam" id="PF17917">
    <property type="entry name" value="RT_RNaseH"/>
    <property type="match status" value="1"/>
</dbReference>
<evidence type="ECO:0000256" key="2">
    <source>
        <dbReference type="ARBA" id="ARBA00022679"/>
    </source>
</evidence>
<dbReference type="Gramene" id="KQL29512">
    <property type="protein sequence ID" value="KQL29512"/>
    <property type="gene ID" value="SETIT_019961mg"/>
</dbReference>
<evidence type="ECO:0000256" key="4">
    <source>
        <dbReference type="ARBA" id="ARBA00022722"/>
    </source>
</evidence>
<dbReference type="Proteomes" id="UP000004995">
    <property type="component" value="Unassembled WGS sequence"/>
</dbReference>
<organism evidence="10 11">
    <name type="scientific">Setaria italica</name>
    <name type="common">Foxtail millet</name>
    <name type="synonym">Panicum italicum</name>
    <dbReference type="NCBI Taxonomy" id="4555"/>
    <lineage>
        <taxon>Eukaryota</taxon>
        <taxon>Viridiplantae</taxon>
        <taxon>Streptophyta</taxon>
        <taxon>Embryophyta</taxon>
        <taxon>Tracheophyta</taxon>
        <taxon>Spermatophyta</taxon>
        <taxon>Magnoliopsida</taxon>
        <taxon>Liliopsida</taxon>
        <taxon>Poales</taxon>
        <taxon>Poaceae</taxon>
        <taxon>PACMAD clade</taxon>
        <taxon>Panicoideae</taxon>
        <taxon>Panicodae</taxon>
        <taxon>Paniceae</taxon>
        <taxon>Cenchrinae</taxon>
        <taxon>Setaria</taxon>
    </lineage>
</organism>
<keyword evidence="1" id="KW-0645">Protease</keyword>
<sequence length="406" mass="47679">MEICKEKINFLGHEIAKLVGPLYAKLRKNGQKYFNSEDIKLVRIIKDKVKELKPLDLPLDVYYFIIKIDASEIGWGAILKEKPHKYSPKVEEKICRYASGKYELKAIDNTDREILAVINAINTFRLYLGFKEFTIRTDCEAICRYYSKINRMKKGVNPIGGDCFCFGAENKLRIFPPNTYKFKPRDHIVLDEVLECILDNFWYQYNNKTEDKGYMLAILNSLAEYFHTINGLIQPKEIPENMEKRAIYAIYKGKVPGIYIEKDKDGGILWRKYTNIDQALSYARNIFGVNYFLEPAAKEYIQKYKKIREIKSSSPGINIKEDGPSRIPIYKEVLNKETDSSNEEYIEKKLKEKFESIFPQWKKNLKEEILIEIDEKFQNMQKDYELKMDIPISDDDIMDIRGDSQE</sequence>
<reference evidence="11" key="1">
    <citation type="journal article" date="2012" name="Nat. Biotechnol.">
        <title>Reference genome sequence of the model plant Setaria.</title>
        <authorList>
            <person name="Bennetzen J.L."/>
            <person name="Schmutz J."/>
            <person name="Wang H."/>
            <person name="Percifield R."/>
            <person name="Hawkins J."/>
            <person name="Pontaroli A.C."/>
            <person name="Estep M."/>
            <person name="Feng L."/>
            <person name="Vaughn J.N."/>
            <person name="Grimwood J."/>
            <person name="Jenkins J."/>
            <person name="Barry K."/>
            <person name="Lindquist E."/>
            <person name="Hellsten U."/>
            <person name="Deshpande S."/>
            <person name="Wang X."/>
            <person name="Wu X."/>
            <person name="Mitros T."/>
            <person name="Triplett J."/>
            <person name="Yang X."/>
            <person name="Ye C.Y."/>
            <person name="Mauro-Herrera M."/>
            <person name="Wang L."/>
            <person name="Li P."/>
            <person name="Sharma M."/>
            <person name="Sharma R."/>
            <person name="Ronald P.C."/>
            <person name="Panaud O."/>
            <person name="Kellogg E.A."/>
            <person name="Brutnell T.P."/>
            <person name="Doust A.N."/>
            <person name="Tuskan G.A."/>
            <person name="Rokhsar D."/>
            <person name="Devos K.M."/>
        </authorList>
    </citation>
    <scope>NUCLEOTIDE SEQUENCE [LARGE SCALE GENOMIC DNA]</scope>
    <source>
        <strain evidence="11">cv. Yugu1</strain>
    </source>
</reference>
<keyword evidence="2" id="KW-0808">Transferase</keyword>
<dbReference type="InterPro" id="IPR041373">
    <property type="entry name" value="RT_RNaseH"/>
</dbReference>
<dbReference type="InterPro" id="IPR051320">
    <property type="entry name" value="Viral_Replic_Matur_Polypro"/>
</dbReference>
<keyword evidence="3" id="KW-0548">Nucleotidyltransferase</keyword>
<evidence type="ECO:0000256" key="8">
    <source>
        <dbReference type="ARBA" id="ARBA00022918"/>
    </source>
</evidence>
<reference evidence="10" key="2">
    <citation type="submission" date="2018-08" db="UniProtKB">
        <authorList>
            <consortium name="EnsemblPlants"/>
        </authorList>
    </citation>
    <scope>IDENTIFICATION</scope>
    <source>
        <strain evidence="10">Yugu1</strain>
    </source>
</reference>
<keyword evidence="8" id="KW-0695">RNA-directed DNA polymerase</keyword>
<dbReference type="PANTHER" id="PTHR33064:SF37">
    <property type="entry name" value="RIBONUCLEASE H"/>
    <property type="match status" value="1"/>
</dbReference>
<dbReference type="FunCoup" id="K3Z0A0">
    <property type="interactions" value="12"/>
</dbReference>
<evidence type="ECO:0000256" key="3">
    <source>
        <dbReference type="ARBA" id="ARBA00022695"/>
    </source>
</evidence>
<dbReference type="OMA" id="LEWENIT"/>
<evidence type="ECO:0000313" key="11">
    <source>
        <dbReference type="Proteomes" id="UP000004995"/>
    </source>
</evidence>
<evidence type="ECO:0000256" key="1">
    <source>
        <dbReference type="ARBA" id="ARBA00022670"/>
    </source>
</evidence>
<dbReference type="EnsemblPlants" id="KQL29512">
    <property type="protein sequence ID" value="KQL29512"/>
    <property type="gene ID" value="SETIT_019961mg"/>
</dbReference>
<evidence type="ECO:0000256" key="5">
    <source>
        <dbReference type="ARBA" id="ARBA00022750"/>
    </source>
</evidence>
<keyword evidence="11" id="KW-1185">Reference proteome</keyword>
<dbReference type="eggNOG" id="ENOG502SF6W">
    <property type="taxonomic scope" value="Eukaryota"/>
</dbReference>
<keyword evidence="7" id="KW-0378">Hydrolase</keyword>
<evidence type="ECO:0000256" key="6">
    <source>
        <dbReference type="ARBA" id="ARBA00022759"/>
    </source>
</evidence>
<dbReference type="InterPro" id="IPR043502">
    <property type="entry name" value="DNA/RNA_pol_sf"/>
</dbReference>
<dbReference type="PANTHER" id="PTHR33064">
    <property type="entry name" value="POL PROTEIN"/>
    <property type="match status" value="1"/>
</dbReference>
<dbReference type="GO" id="GO:0006508">
    <property type="term" value="P:proteolysis"/>
    <property type="evidence" value="ECO:0007669"/>
    <property type="project" value="UniProtKB-KW"/>
</dbReference>
<evidence type="ECO:0000313" key="10">
    <source>
        <dbReference type="EnsemblPlants" id="KQL29512"/>
    </source>
</evidence>
<evidence type="ECO:0000259" key="9">
    <source>
        <dbReference type="Pfam" id="PF17917"/>
    </source>
</evidence>
<protein>
    <recommendedName>
        <fullName evidence="9">Reverse transcriptase RNase H-like domain-containing protein</fullName>
    </recommendedName>
</protein>
<dbReference type="HOGENOM" id="CLU_704677_0_0_1"/>
<keyword evidence="6" id="KW-0255">Endonuclease</keyword>
<name>K3Z0A0_SETIT</name>
<dbReference type="GO" id="GO:0003964">
    <property type="term" value="F:RNA-directed DNA polymerase activity"/>
    <property type="evidence" value="ECO:0007669"/>
    <property type="project" value="UniProtKB-KW"/>
</dbReference>
<dbReference type="InParanoid" id="K3Z0A0"/>
<dbReference type="EMBL" id="AGNK02000277">
    <property type="status" value="NOT_ANNOTATED_CDS"/>
    <property type="molecule type" value="Genomic_DNA"/>
</dbReference>
<feature type="domain" description="Reverse transcriptase RNase H-like" evidence="9">
    <location>
        <begin position="64"/>
        <end position="146"/>
    </location>
</feature>
<accession>K3Z0A0</accession>
<dbReference type="GO" id="GO:0004519">
    <property type="term" value="F:endonuclease activity"/>
    <property type="evidence" value="ECO:0007669"/>
    <property type="project" value="UniProtKB-KW"/>
</dbReference>